<feature type="compositionally biased region" description="Polar residues" evidence="1">
    <location>
        <begin position="11"/>
        <end position="21"/>
    </location>
</feature>
<feature type="region of interest" description="Disordered" evidence="1">
    <location>
        <begin position="1"/>
        <end position="21"/>
    </location>
</feature>
<name>A0A2C9ELK6_PSEPH</name>
<evidence type="ECO:0000313" key="3">
    <source>
        <dbReference type="Proteomes" id="UP000013940"/>
    </source>
</evidence>
<dbReference type="Proteomes" id="UP000013940">
    <property type="component" value="Chromosome"/>
</dbReference>
<evidence type="ECO:0000313" key="2">
    <source>
        <dbReference type="EMBL" id="AGL84428.1"/>
    </source>
</evidence>
<dbReference type="GeneID" id="57475648"/>
<dbReference type="AlphaFoldDB" id="A0A2C9ELK6"/>
<accession>A0A2C9ELK6</accession>
<dbReference type="HOGENOM" id="CLU_2571148_0_0_6"/>
<gene>
    <name evidence="2" type="ORF">PFLCHA0_c26570</name>
</gene>
<dbReference type="KEGG" id="pprc:PFLCHA0_c26570"/>
<evidence type="ECO:0000256" key="1">
    <source>
        <dbReference type="SAM" id="MobiDB-lite"/>
    </source>
</evidence>
<dbReference type="RefSeq" id="WP_011060888.1">
    <property type="nucleotide sequence ID" value="NC_021237.1"/>
</dbReference>
<sequence length="81" mass="8778">MAFKPRLSPGEPTNKNKQVPSMKTFRSALQWLSRTRGAASRDLPVTPWSSRLLTLLSGLCVEHQGALLGCMPGAPVLYSPA</sequence>
<reference evidence="3" key="1">
    <citation type="journal article" date="2014" name="Genome Announc.">
        <title>Full-genome sequence of the plant growth-promoting bacterium Pseudomonas protegens CHA0.</title>
        <authorList>
            <person name="Jousset A."/>
            <person name="Schuldes J."/>
            <person name="Keel C."/>
            <person name="Maurhofer M."/>
            <person name="Daniel R."/>
            <person name="Scheu S."/>
            <person name="Thuermer A."/>
        </authorList>
    </citation>
    <scope>NUCLEOTIDE SEQUENCE [LARGE SCALE GENOMIC DNA]</scope>
    <source>
        <strain evidence="3">DSM 19095 / LMG 27888 / CFBP 6595 / CHA0</strain>
    </source>
</reference>
<proteinExistence type="predicted"/>
<organism evidence="2 3">
    <name type="scientific">Pseudomonas protegens (strain DSM 19095 / LMG 27888 / CFBP 6595 / CHA0)</name>
    <dbReference type="NCBI Taxonomy" id="1124983"/>
    <lineage>
        <taxon>Bacteria</taxon>
        <taxon>Pseudomonadati</taxon>
        <taxon>Pseudomonadota</taxon>
        <taxon>Gammaproteobacteria</taxon>
        <taxon>Pseudomonadales</taxon>
        <taxon>Pseudomonadaceae</taxon>
        <taxon>Pseudomonas</taxon>
    </lineage>
</organism>
<protein>
    <submittedName>
        <fullName evidence="2">Uncharacterized protein</fullName>
    </submittedName>
</protein>
<dbReference type="EMBL" id="CP003190">
    <property type="protein sequence ID" value="AGL84428.1"/>
    <property type="molecule type" value="Genomic_DNA"/>
</dbReference>